<accession>A0D2C3</accession>
<dbReference type="Pfam" id="PF00686">
    <property type="entry name" value="CBM_20"/>
    <property type="match status" value="1"/>
</dbReference>
<dbReference type="EMBL" id="CT868263">
    <property type="protein sequence ID" value="CAK77190.1"/>
    <property type="molecule type" value="Genomic_DNA"/>
</dbReference>
<dbReference type="PANTHER" id="PTHR15048">
    <property type="entry name" value="STARCH-BINDING DOMAIN-CONTAINING PROTEIN 1"/>
    <property type="match status" value="1"/>
</dbReference>
<feature type="domain" description="CBM20" evidence="1">
    <location>
        <begin position="1"/>
        <end position="95"/>
    </location>
</feature>
<evidence type="ECO:0000313" key="3">
    <source>
        <dbReference type="Proteomes" id="UP000000600"/>
    </source>
</evidence>
<dbReference type="InterPro" id="IPR013783">
    <property type="entry name" value="Ig-like_fold"/>
</dbReference>
<dbReference type="PROSITE" id="PS51166">
    <property type="entry name" value="CBM20"/>
    <property type="match status" value="1"/>
</dbReference>
<dbReference type="GO" id="GO:2001070">
    <property type="term" value="F:starch binding"/>
    <property type="evidence" value="ECO:0007669"/>
    <property type="project" value="InterPro"/>
</dbReference>
<organism evidence="2 3">
    <name type="scientific">Paramecium tetraurelia</name>
    <dbReference type="NCBI Taxonomy" id="5888"/>
    <lineage>
        <taxon>Eukaryota</taxon>
        <taxon>Sar</taxon>
        <taxon>Alveolata</taxon>
        <taxon>Ciliophora</taxon>
        <taxon>Intramacronucleata</taxon>
        <taxon>Oligohymenophorea</taxon>
        <taxon>Peniculida</taxon>
        <taxon>Parameciidae</taxon>
        <taxon>Paramecium</taxon>
    </lineage>
</organism>
<dbReference type="GeneID" id="5030371"/>
<evidence type="ECO:0000313" key="2">
    <source>
        <dbReference type="EMBL" id="CAK77190.1"/>
    </source>
</evidence>
<dbReference type="InterPro" id="IPR002044">
    <property type="entry name" value="CBM20"/>
</dbReference>
<dbReference type="KEGG" id="ptm:GSPATT00012696001"/>
<dbReference type="GO" id="GO:0016020">
    <property type="term" value="C:membrane"/>
    <property type="evidence" value="ECO:0000318"/>
    <property type="project" value="GO_Central"/>
</dbReference>
<dbReference type="FunFam" id="2.60.40.10:FF:003553">
    <property type="match status" value="1"/>
</dbReference>
<sequence length="297" mass="35641">MIQLQIHYKVEFEQALYISGKSKYLGQWNPEQAIRMTWTQNDIWVTEVAYHSLEYKYFISQYDKVENIHWESGPNRVTNKHSIDVWNHRRICFQCLNPKNFQIYIAGSQTSMGQFQRRVQMKIKDGISQQKFLINVDDSQIQYQYHIVDKCEFSSPIYNVDINSQQQYYKDALLIFSDELTNLKQMVFQLNKNICYGYVPNEQNDYQVLKKANLRTVIEFCNMKEQSLLEQKTKSEEMIHLIINLYHFKQESFAQSLLQLIQVLIQKYQLLYICNNSLTHLRKYLSAYEQLSFNHQK</sequence>
<dbReference type="OMA" id="HRRICFQ"/>
<dbReference type="InParanoid" id="A0D2C3"/>
<dbReference type="RefSeq" id="XP_001444587.1">
    <property type="nucleotide sequence ID" value="XM_001444550.1"/>
</dbReference>
<proteinExistence type="predicted"/>
<dbReference type="Proteomes" id="UP000000600">
    <property type="component" value="Unassembled WGS sequence"/>
</dbReference>
<gene>
    <name evidence="2" type="ORF">GSPATT00012696001</name>
</gene>
<dbReference type="SMART" id="SM01065">
    <property type="entry name" value="CBM_2"/>
    <property type="match status" value="1"/>
</dbReference>
<dbReference type="AlphaFoldDB" id="A0D2C3"/>
<name>A0D2C3_PARTE</name>
<dbReference type="Gene3D" id="2.60.40.10">
    <property type="entry name" value="Immunoglobulins"/>
    <property type="match status" value="1"/>
</dbReference>
<reference evidence="2 3" key="1">
    <citation type="journal article" date="2006" name="Nature">
        <title>Global trends of whole-genome duplications revealed by the ciliate Paramecium tetraurelia.</title>
        <authorList>
            <consortium name="Genoscope"/>
            <person name="Aury J.-M."/>
            <person name="Jaillon O."/>
            <person name="Duret L."/>
            <person name="Noel B."/>
            <person name="Jubin C."/>
            <person name="Porcel B.M."/>
            <person name="Segurens B."/>
            <person name="Daubin V."/>
            <person name="Anthouard V."/>
            <person name="Aiach N."/>
            <person name="Arnaiz O."/>
            <person name="Billaut A."/>
            <person name="Beisson J."/>
            <person name="Blanc I."/>
            <person name="Bouhouche K."/>
            <person name="Camara F."/>
            <person name="Duharcourt S."/>
            <person name="Guigo R."/>
            <person name="Gogendeau D."/>
            <person name="Katinka M."/>
            <person name="Keller A.-M."/>
            <person name="Kissmehl R."/>
            <person name="Klotz C."/>
            <person name="Koll F."/>
            <person name="Le Moue A."/>
            <person name="Lepere C."/>
            <person name="Malinsky S."/>
            <person name="Nowacki M."/>
            <person name="Nowak J.K."/>
            <person name="Plattner H."/>
            <person name="Poulain J."/>
            <person name="Ruiz F."/>
            <person name="Serrano V."/>
            <person name="Zagulski M."/>
            <person name="Dessen P."/>
            <person name="Betermier M."/>
            <person name="Weissenbach J."/>
            <person name="Scarpelli C."/>
            <person name="Schachter V."/>
            <person name="Sperling L."/>
            <person name="Meyer E."/>
            <person name="Cohen J."/>
            <person name="Wincker P."/>
        </authorList>
    </citation>
    <scope>NUCLEOTIDE SEQUENCE [LARGE SCALE GENOMIC DNA]</scope>
    <source>
        <strain evidence="2 3">Stock d4-2</strain>
    </source>
</reference>
<dbReference type="InterPro" id="IPR013784">
    <property type="entry name" value="Carb-bd-like_fold"/>
</dbReference>
<evidence type="ECO:0000259" key="1">
    <source>
        <dbReference type="PROSITE" id="PS51166"/>
    </source>
</evidence>
<protein>
    <recommendedName>
        <fullName evidence="1">CBM20 domain-containing protein</fullName>
    </recommendedName>
</protein>
<keyword evidence="3" id="KW-1185">Reference proteome</keyword>
<dbReference type="SUPFAM" id="SSF49452">
    <property type="entry name" value="Starch-binding domain-like"/>
    <property type="match status" value="1"/>
</dbReference>
<dbReference type="OrthoDB" id="550577at2759"/>
<dbReference type="HOGENOM" id="CLU_938321_0_0_1"/>
<dbReference type="PANTHER" id="PTHR15048:SF0">
    <property type="entry name" value="STARCH-BINDING DOMAIN-CONTAINING PROTEIN 1"/>
    <property type="match status" value="1"/>
</dbReference>